<feature type="transmembrane region" description="Helical" evidence="7">
    <location>
        <begin position="114"/>
        <end position="134"/>
    </location>
</feature>
<comment type="caution">
    <text evidence="9">The sequence shown here is derived from an EMBL/GenBank/DDBJ whole genome shotgun (WGS) entry which is preliminary data.</text>
</comment>
<dbReference type="CDD" id="cd17324">
    <property type="entry name" value="MFS_NepI_like"/>
    <property type="match status" value="1"/>
</dbReference>
<dbReference type="Proteomes" id="UP001252243">
    <property type="component" value="Unassembled WGS sequence"/>
</dbReference>
<evidence type="ECO:0000256" key="5">
    <source>
        <dbReference type="ARBA" id="ARBA00023136"/>
    </source>
</evidence>
<feature type="transmembrane region" description="Helical" evidence="7">
    <location>
        <begin position="256"/>
        <end position="276"/>
    </location>
</feature>
<feature type="transmembrane region" description="Helical" evidence="7">
    <location>
        <begin position="288"/>
        <end position="314"/>
    </location>
</feature>
<dbReference type="RefSeq" id="WP_310061159.1">
    <property type="nucleotide sequence ID" value="NZ_JAVDVQ010000025.1"/>
</dbReference>
<comment type="subcellular location">
    <subcellularLocation>
        <location evidence="1">Cell membrane</location>
        <topology evidence="1">Multi-pass membrane protein</topology>
    </subcellularLocation>
</comment>
<evidence type="ECO:0000256" key="2">
    <source>
        <dbReference type="ARBA" id="ARBA00022475"/>
    </source>
</evidence>
<evidence type="ECO:0000313" key="9">
    <source>
        <dbReference type="EMBL" id="MDR7084558.1"/>
    </source>
</evidence>
<protein>
    <submittedName>
        <fullName evidence="9">MFS family arabinose efflux permease</fullName>
    </submittedName>
</protein>
<proteinExistence type="predicted"/>
<evidence type="ECO:0000256" key="6">
    <source>
        <dbReference type="SAM" id="MobiDB-lite"/>
    </source>
</evidence>
<keyword evidence="3 7" id="KW-0812">Transmembrane</keyword>
<feature type="compositionally biased region" description="Polar residues" evidence="6">
    <location>
        <begin position="395"/>
        <end position="414"/>
    </location>
</feature>
<evidence type="ECO:0000313" key="10">
    <source>
        <dbReference type="Proteomes" id="UP001252243"/>
    </source>
</evidence>
<evidence type="ECO:0000259" key="8">
    <source>
        <dbReference type="PROSITE" id="PS50850"/>
    </source>
</evidence>
<feature type="compositionally biased region" description="Low complexity" evidence="6">
    <location>
        <begin position="380"/>
        <end position="393"/>
    </location>
</feature>
<dbReference type="PANTHER" id="PTHR43124:SF3">
    <property type="entry name" value="CHLORAMPHENICOL EFFLUX PUMP RV0191"/>
    <property type="match status" value="1"/>
</dbReference>
<keyword evidence="2" id="KW-1003">Cell membrane</keyword>
<evidence type="ECO:0000256" key="1">
    <source>
        <dbReference type="ARBA" id="ARBA00004651"/>
    </source>
</evidence>
<reference evidence="9 10" key="1">
    <citation type="submission" date="2023-07" db="EMBL/GenBank/DDBJ databases">
        <title>Sorghum-associated microbial communities from plants grown in Nebraska, USA.</title>
        <authorList>
            <person name="Schachtman D."/>
        </authorList>
    </citation>
    <scope>NUCLEOTIDE SEQUENCE [LARGE SCALE GENOMIC DNA]</scope>
    <source>
        <strain evidence="9 10">BE167</strain>
    </source>
</reference>
<dbReference type="PANTHER" id="PTHR43124">
    <property type="entry name" value="PURINE EFFLUX PUMP PBUE"/>
    <property type="match status" value="1"/>
</dbReference>
<dbReference type="InterPro" id="IPR011701">
    <property type="entry name" value="MFS"/>
</dbReference>
<dbReference type="InterPro" id="IPR036259">
    <property type="entry name" value="MFS_trans_sf"/>
</dbReference>
<evidence type="ECO:0000256" key="7">
    <source>
        <dbReference type="SAM" id="Phobius"/>
    </source>
</evidence>
<feature type="region of interest" description="Disordered" evidence="6">
    <location>
        <begin position="379"/>
        <end position="423"/>
    </location>
</feature>
<feature type="transmembrane region" description="Helical" evidence="7">
    <location>
        <begin position="57"/>
        <end position="77"/>
    </location>
</feature>
<dbReference type="Pfam" id="PF07690">
    <property type="entry name" value="MFS_1"/>
    <property type="match status" value="1"/>
</dbReference>
<sequence>MTTAPTRTPAPEARARQRLPLVALVVLAAMGFILVATETMPAGLLPVIAAGLHTSEGTVGLLVSAYALGTVLATIPAITFTRGMRRKPLLLASITGLVLANTLTTFSPEVALSLVSRFFAGAFSGIIWGMLAAYGRRISPPQNAGLSLAIVSTGAPLGFAFGTPLGAWIGTTFDWRWSFGALSILGLVVVALIIAFVPDAPGQPATSRLPLGRVFRIPGVALILAVIVAWMLAHSTIYTYIAPYLRATETDLSADFILLIYGIASVIGVAITGALLDRHPRPLLHLSVTAFVASGVILLIGHTSSLAIVIAAALSKPRERAARASATNKKRAPTGPIKGELYTLRGSQAPEQGKHVPEVGLELHSSPCKHWAPAQTCGIRSSPRAARPSQRRSVLTLSTGRLPSLETSSDNGSGSIEGRSFLV</sequence>
<feature type="transmembrane region" description="Helical" evidence="7">
    <location>
        <begin position="21"/>
        <end position="37"/>
    </location>
</feature>
<feature type="transmembrane region" description="Helical" evidence="7">
    <location>
        <begin position="217"/>
        <end position="241"/>
    </location>
</feature>
<keyword evidence="10" id="KW-1185">Reference proteome</keyword>
<dbReference type="PROSITE" id="PS50850">
    <property type="entry name" value="MFS"/>
    <property type="match status" value="1"/>
</dbReference>
<dbReference type="Gene3D" id="1.20.1250.20">
    <property type="entry name" value="MFS general substrate transporter like domains"/>
    <property type="match status" value="1"/>
</dbReference>
<dbReference type="InterPro" id="IPR020846">
    <property type="entry name" value="MFS_dom"/>
</dbReference>
<gene>
    <name evidence="9" type="ORF">J2X01_003869</name>
</gene>
<feature type="domain" description="Major facilitator superfamily (MFS) profile" evidence="8">
    <location>
        <begin position="23"/>
        <end position="423"/>
    </location>
</feature>
<keyword evidence="5 7" id="KW-0472">Membrane</keyword>
<accession>A0ABU1UH85</accession>
<organism evidence="9 10">
    <name type="scientific">Arthrobacter ginsengisoli</name>
    <dbReference type="NCBI Taxonomy" id="1356565"/>
    <lineage>
        <taxon>Bacteria</taxon>
        <taxon>Bacillati</taxon>
        <taxon>Actinomycetota</taxon>
        <taxon>Actinomycetes</taxon>
        <taxon>Micrococcales</taxon>
        <taxon>Micrococcaceae</taxon>
        <taxon>Arthrobacter</taxon>
    </lineage>
</organism>
<dbReference type="SUPFAM" id="SSF103473">
    <property type="entry name" value="MFS general substrate transporter"/>
    <property type="match status" value="1"/>
</dbReference>
<evidence type="ECO:0000256" key="3">
    <source>
        <dbReference type="ARBA" id="ARBA00022692"/>
    </source>
</evidence>
<name>A0ABU1UH85_9MICC</name>
<dbReference type="EMBL" id="JAVDVQ010000025">
    <property type="protein sequence ID" value="MDR7084558.1"/>
    <property type="molecule type" value="Genomic_DNA"/>
</dbReference>
<feature type="transmembrane region" description="Helical" evidence="7">
    <location>
        <begin position="175"/>
        <end position="197"/>
    </location>
</feature>
<dbReference type="InterPro" id="IPR050189">
    <property type="entry name" value="MFS_Efflux_Transporters"/>
</dbReference>
<feature type="transmembrane region" description="Helical" evidence="7">
    <location>
        <begin position="146"/>
        <end position="169"/>
    </location>
</feature>
<evidence type="ECO:0000256" key="4">
    <source>
        <dbReference type="ARBA" id="ARBA00022989"/>
    </source>
</evidence>
<keyword evidence="4 7" id="KW-1133">Transmembrane helix</keyword>